<evidence type="ECO:0000313" key="11">
    <source>
        <dbReference type="EMBL" id="VVC31327.1"/>
    </source>
</evidence>
<dbReference type="InterPro" id="IPR019831">
    <property type="entry name" value="Mn/Fe_SOD_N"/>
</dbReference>
<proteinExistence type="inferred from homology"/>
<dbReference type="AlphaFoldDB" id="A0A5E4MK89"/>
<evidence type="ECO:0000256" key="6">
    <source>
        <dbReference type="ARBA" id="ARBA00023211"/>
    </source>
</evidence>
<sequence length="256" mass="29642">MNLHRPNTTGTLLQQFPEELNMTAEKKSNETAPTRTFSNVSCIMKEPVGASQVTLPPLPYGWKSLEPTIPRNMMELNPENNHSSNVVNYNKAVAKFKPSSVSNHSLTMLELINVLKFNIGDHINRTLFWNSRTPHPTKPSFELQNAIVESFRLLEEFKKTRSSVFVSIQGLGWGWLVFDPNEQNPESKIKLILNQKIIYKNEIIRLFGYDIWEQEYFLQYKNVRVQYVNAMFVVVNWTEVSDQISNAKRILFAFVD</sequence>
<gene>
    <name evidence="11" type="ORF">CINCED_3A015123</name>
</gene>
<feature type="domain" description="Manganese/iron superoxide dismutase N-terminal" evidence="9">
    <location>
        <begin position="54"/>
        <end position="130"/>
    </location>
</feature>
<dbReference type="GO" id="GO:0005739">
    <property type="term" value="C:mitochondrion"/>
    <property type="evidence" value="ECO:0007669"/>
    <property type="project" value="TreeGrafter"/>
</dbReference>
<dbReference type="Pfam" id="PF02777">
    <property type="entry name" value="Sod_Fe_C"/>
    <property type="match status" value="1"/>
</dbReference>
<evidence type="ECO:0000256" key="5">
    <source>
        <dbReference type="ARBA" id="ARBA00023002"/>
    </source>
</evidence>
<dbReference type="EMBL" id="CABPRJ010000949">
    <property type="protein sequence ID" value="VVC31327.1"/>
    <property type="molecule type" value="Genomic_DNA"/>
</dbReference>
<dbReference type="SUPFAM" id="SSF46609">
    <property type="entry name" value="Fe,Mn superoxide dismutase (SOD), N-terminal domain"/>
    <property type="match status" value="1"/>
</dbReference>
<protein>
    <recommendedName>
        <fullName evidence="3 8">Superoxide dismutase</fullName>
        <ecNumber evidence="3 8">1.15.1.1</ecNumber>
    </recommendedName>
</protein>
<keyword evidence="6" id="KW-0464">Manganese</keyword>
<evidence type="ECO:0000256" key="8">
    <source>
        <dbReference type="RuleBase" id="RU000414"/>
    </source>
</evidence>
<name>A0A5E4MK89_9HEMI</name>
<dbReference type="GO" id="GO:0004784">
    <property type="term" value="F:superoxide dismutase activity"/>
    <property type="evidence" value="ECO:0007669"/>
    <property type="project" value="UniProtKB-EC"/>
</dbReference>
<keyword evidence="12" id="KW-1185">Reference proteome</keyword>
<comment type="similarity">
    <text evidence="2 8">Belongs to the iron/manganese superoxide dismutase family.</text>
</comment>
<dbReference type="GO" id="GO:0030145">
    <property type="term" value="F:manganese ion binding"/>
    <property type="evidence" value="ECO:0007669"/>
    <property type="project" value="TreeGrafter"/>
</dbReference>
<dbReference type="InterPro" id="IPR001189">
    <property type="entry name" value="Mn/Fe_SOD"/>
</dbReference>
<dbReference type="InterPro" id="IPR019832">
    <property type="entry name" value="Mn/Fe_SOD_C"/>
</dbReference>
<dbReference type="Pfam" id="PF00081">
    <property type="entry name" value="Sod_Fe_N"/>
    <property type="match status" value="1"/>
</dbReference>
<keyword evidence="4 8" id="KW-0479">Metal-binding</keyword>
<reference evidence="11 12" key="1">
    <citation type="submission" date="2019-08" db="EMBL/GenBank/DDBJ databases">
        <authorList>
            <person name="Alioto T."/>
            <person name="Alioto T."/>
            <person name="Gomez Garrido J."/>
        </authorList>
    </citation>
    <scope>NUCLEOTIDE SEQUENCE [LARGE SCALE GENOMIC DNA]</scope>
</reference>
<comment type="function">
    <text evidence="8">Destroys radicals which are normally produced within the cells and which are toxic to biological systems.</text>
</comment>
<evidence type="ECO:0000256" key="1">
    <source>
        <dbReference type="ARBA" id="ARBA00002170"/>
    </source>
</evidence>
<dbReference type="EC" id="1.15.1.1" evidence="3 8"/>
<dbReference type="InterPro" id="IPR036314">
    <property type="entry name" value="SOD_C_sf"/>
</dbReference>
<dbReference type="PANTHER" id="PTHR11404:SF6">
    <property type="entry name" value="SUPEROXIDE DISMUTASE [MN], MITOCHONDRIAL"/>
    <property type="match status" value="1"/>
</dbReference>
<evidence type="ECO:0000256" key="2">
    <source>
        <dbReference type="ARBA" id="ARBA00008714"/>
    </source>
</evidence>
<feature type="domain" description="Manganese/iron superoxide dismutase C-terminal" evidence="10">
    <location>
        <begin position="140"/>
        <end position="242"/>
    </location>
</feature>
<comment type="catalytic activity">
    <reaction evidence="7 8">
        <text>2 superoxide + 2 H(+) = H2O2 + O2</text>
        <dbReference type="Rhea" id="RHEA:20696"/>
        <dbReference type="ChEBI" id="CHEBI:15378"/>
        <dbReference type="ChEBI" id="CHEBI:15379"/>
        <dbReference type="ChEBI" id="CHEBI:16240"/>
        <dbReference type="ChEBI" id="CHEBI:18421"/>
        <dbReference type="EC" id="1.15.1.1"/>
    </reaction>
</comment>
<dbReference type="PANTHER" id="PTHR11404">
    <property type="entry name" value="SUPEROXIDE DISMUTASE 2"/>
    <property type="match status" value="1"/>
</dbReference>
<evidence type="ECO:0000259" key="9">
    <source>
        <dbReference type="Pfam" id="PF00081"/>
    </source>
</evidence>
<dbReference type="PRINTS" id="PR01703">
    <property type="entry name" value="MNSODISMTASE"/>
</dbReference>
<dbReference type="Gene3D" id="1.10.287.990">
    <property type="entry name" value="Fe,Mn superoxide dismutase (SOD) domain"/>
    <property type="match status" value="1"/>
</dbReference>
<dbReference type="Gene3D" id="3.55.40.20">
    <property type="entry name" value="Iron/manganese superoxide dismutase, C-terminal domain"/>
    <property type="match status" value="1"/>
</dbReference>
<dbReference type="InterPro" id="IPR050265">
    <property type="entry name" value="Fe/Mn_Superoxide_Dismutase"/>
</dbReference>
<dbReference type="InterPro" id="IPR036324">
    <property type="entry name" value="Mn/Fe_SOD_N_sf"/>
</dbReference>
<evidence type="ECO:0000313" key="12">
    <source>
        <dbReference type="Proteomes" id="UP000325440"/>
    </source>
</evidence>
<accession>A0A5E4MK89</accession>
<dbReference type="OrthoDB" id="239262at2759"/>
<dbReference type="Proteomes" id="UP000325440">
    <property type="component" value="Unassembled WGS sequence"/>
</dbReference>
<keyword evidence="5 8" id="KW-0560">Oxidoreductase</keyword>
<dbReference type="SUPFAM" id="SSF54719">
    <property type="entry name" value="Fe,Mn superoxide dismutase (SOD), C-terminal domain"/>
    <property type="match status" value="1"/>
</dbReference>
<organism evidence="11 12">
    <name type="scientific">Cinara cedri</name>
    <dbReference type="NCBI Taxonomy" id="506608"/>
    <lineage>
        <taxon>Eukaryota</taxon>
        <taxon>Metazoa</taxon>
        <taxon>Ecdysozoa</taxon>
        <taxon>Arthropoda</taxon>
        <taxon>Hexapoda</taxon>
        <taxon>Insecta</taxon>
        <taxon>Pterygota</taxon>
        <taxon>Neoptera</taxon>
        <taxon>Paraneoptera</taxon>
        <taxon>Hemiptera</taxon>
        <taxon>Sternorrhyncha</taxon>
        <taxon>Aphidomorpha</taxon>
        <taxon>Aphidoidea</taxon>
        <taxon>Aphididae</taxon>
        <taxon>Lachninae</taxon>
        <taxon>Cinara</taxon>
    </lineage>
</organism>
<evidence type="ECO:0000256" key="3">
    <source>
        <dbReference type="ARBA" id="ARBA00012682"/>
    </source>
</evidence>
<evidence type="ECO:0000256" key="4">
    <source>
        <dbReference type="ARBA" id="ARBA00022723"/>
    </source>
</evidence>
<evidence type="ECO:0000259" key="10">
    <source>
        <dbReference type="Pfam" id="PF02777"/>
    </source>
</evidence>
<comment type="function">
    <text evidence="1">Destroys superoxide anion radicals which are normally produced within the cells and which are toxic to biological systems.</text>
</comment>
<evidence type="ECO:0000256" key="7">
    <source>
        <dbReference type="ARBA" id="ARBA00049204"/>
    </source>
</evidence>